<dbReference type="Proteomes" id="UP000241769">
    <property type="component" value="Unassembled WGS sequence"/>
</dbReference>
<evidence type="ECO:0000313" key="1">
    <source>
        <dbReference type="EMBL" id="PRP82410.1"/>
    </source>
</evidence>
<dbReference type="AlphaFoldDB" id="A0A2P6NEN1"/>
<dbReference type="InParanoid" id="A0A2P6NEN1"/>
<reference evidence="1 2" key="1">
    <citation type="journal article" date="2018" name="Genome Biol. Evol.">
        <title>Multiple Roots of Fruiting Body Formation in Amoebozoa.</title>
        <authorList>
            <person name="Hillmann F."/>
            <person name="Forbes G."/>
            <person name="Novohradska S."/>
            <person name="Ferling I."/>
            <person name="Riege K."/>
            <person name="Groth M."/>
            <person name="Westermann M."/>
            <person name="Marz M."/>
            <person name="Spaller T."/>
            <person name="Winckler T."/>
            <person name="Schaap P."/>
            <person name="Glockner G."/>
        </authorList>
    </citation>
    <scope>NUCLEOTIDE SEQUENCE [LARGE SCALE GENOMIC DNA]</scope>
    <source>
        <strain evidence="1 2">Jena</strain>
    </source>
</reference>
<sequence length="237" mass="26676">METESAWRALDYELSNAANQVAAETVGNVEADLINRSRDIIQKQDQHVGLYNSTLHTPTSYTAVLKTGRGRGRPKTKIDMDKELLSIRKDPGTPKKDKPVKYLALCNVKGHDINVANVDDKTSLYSLARQWVRSNPHDFSSDFLPTSTNTIALPPPLPHTKESAAPYFPRAKMTSTEIEDTIAPSDYSIPIDKLRKLHLDWALSVRRHRINKILSEHSRNVHDPSEDIATNMLTKLN</sequence>
<organism evidence="1 2">
    <name type="scientific">Planoprotostelium fungivorum</name>
    <dbReference type="NCBI Taxonomy" id="1890364"/>
    <lineage>
        <taxon>Eukaryota</taxon>
        <taxon>Amoebozoa</taxon>
        <taxon>Evosea</taxon>
        <taxon>Variosea</taxon>
        <taxon>Cavosteliida</taxon>
        <taxon>Cavosteliaceae</taxon>
        <taxon>Planoprotostelium</taxon>
    </lineage>
</organism>
<comment type="caution">
    <text evidence="1">The sequence shown here is derived from an EMBL/GenBank/DDBJ whole genome shotgun (WGS) entry which is preliminary data.</text>
</comment>
<accession>A0A2P6NEN1</accession>
<name>A0A2P6NEN1_9EUKA</name>
<dbReference type="EMBL" id="MDYQ01000103">
    <property type="protein sequence ID" value="PRP82410.1"/>
    <property type="molecule type" value="Genomic_DNA"/>
</dbReference>
<protein>
    <submittedName>
        <fullName evidence="1">Uncharacterized protein</fullName>
    </submittedName>
</protein>
<proteinExistence type="predicted"/>
<evidence type="ECO:0000313" key="2">
    <source>
        <dbReference type="Proteomes" id="UP000241769"/>
    </source>
</evidence>
<keyword evidence="2" id="KW-1185">Reference proteome</keyword>
<gene>
    <name evidence="1" type="ORF">PROFUN_10110</name>
</gene>